<dbReference type="InterPro" id="IPR004839">
    <property type="entry name" value="Aminotransferase_I/II_large"/>
</dbReference>
<proteinExistence type="predicted"/>
<dbReference type="PANTHER" id="PTHR46577:SF1">
    <property type="entry name" value="HTH-TYPE TRANSCRIPTIONAL REGULATORY PROTEIN GABR"/>
    <property type="match status" value="1"/>
</dbReference>
<dbReference type="PROSITE" id="PS50949">
    <property type="entry name" value="HTH_GNTR"/>
    <property type="match status" value="1"/>
</dbReference>
<organism evidence="5 7">
    <name type="scientific">Catenibacterium mitsuokai</name>
    <dbReference type="NCBI Taxonomy" id="100886"/>
    <lineage>
        <taxon>Bacteria</taxon>
        <taxon>Bacillati</taxon>
        <taxon>Bacillota</taxon>
        <taxon>Erysipelotrichia</taxon>
        <taxon>Erysipelotrichales</taxon>
        <taxon>Coprobacillaceae</taxon>
        <taxon>Catenibacterium</taxon>
    </lineage>
</organism>
<keyword evidence="3" id="KW-0804">Transcription</keyword>
<keyword evidence="5" id="KW-0808">Transferase</keyword>
<gene>
    <name evidence="5" type="ORF">KSV97_03075</name>
    <name evidence="6" type="ORF">KSW06_03255</name>
</gene>
<evidence type="ECO:0000313" key="7">
    <source>
        <dbReference type="Proteomes" id="UP001196408"/>
    </source>
</evidence>
<keyword evidence="1" id="KW-0805">Transcription regulation</keyword>
<evidence type="ECO:0000256" key="3">
    <source>
        <dbReference type="ARBA" id="ARBA00023163"/>
    </source>
</evidence>
<evidence type="ECO:0000313" key="6">
    <source>
        <dbReference type="EMBL" id="MBV3392283.1"/>
    </source>
</evidence>
<dbReference type="Pfam" id="PF00155">
    <property type="entry name" value="Aminotran_1_2"/>
    <property type="match status" value="1"/>
</dbReference>
<dbReference type="AlphaFoldDB" id="A0AAW4MUB2"/>
<dbReference type="CDD" id="cd07377">
    <property type="entry name" value="WHTH_GntR"/>
    <property type="match status" value="1"/>
</dbReference>
<dbReference type="GO" id="GO:0003677">
    <property type="term" value="F:DNA binding"/>
    <property type="evidence" value="ECO:0007669"/>
    <property type="project" value="UniProtKB-KW"/>
</dbReference>
<sequence>MLTYSFDENNHKSLYQQLYTFIKNDILEGHLTADEKLPSKRTFAKNLGISIITIENAYAQLMAEGYIYSLPKKGFYVSPINNKTPLIPAKMIHKPSIKKKSYWCDFSSNQTPANLFPFTTWSKLMKDVLNEHQSELMINPPVGGIYELREAISQHLKEFRNMDVEPERIIIGAGTEYLYGLLVQLLGFNLLYAVENPGYNKILDVYSSLGAKCVPIDMDEQGILVDQLEDLDVDITHISPSHHFPTGIIMPVSRRYELLGWANKKEHRYIIEDDYDSELRLSGHPIPALQSIDLSEKVIYMNTFTKTLASTIRISYMVLPHHLLELYNKKLSFYACTVSNFEQYTLASFINEHYFDKHITKLRNHYHNKRDAIVKMLEESSLKDMITISKEDAGLHFLITIHTHMSDETLINKLKEEGIHLRAISHYYLKNTPHTSHTFIMNYSSIDLDKLPQAIEILEKILY</sequence>
<evidence type="ECO:0000256" key="2">
    <source>
        <dbReference type="ARBA" id="ARBA00023125"/>
    </source>
</evidence>
<feature type="domain" description="HTH gntR-type" evidence="4">
    <location>
        <begin position="12"/>
        <end position="80"/>
    </location>
</feature>
<protein>
    <submittedName>
        <fullName evidence="5">PLP-dependent aminotransferase family protein</fullName>
    </submittedName>
</protein>
<dbReference type="PANTHER" id="PTHR46577">
    <property type="entry name" value="HTH-TYPE TRANSCRIPTIONAL REGULATORY PROTEIN GABR"/>
    <property type="match status" value="1"/>
</dbReference>
<accession>A0AAW4MUB2</accession>
<evidence type="ECO:0000259" key="4">
    <source>
        <dbReference type="PROSITE" id="PS50949"/>
    </source>
</evidence>
<dbReference type="EMBL" id="JAHOEF010000012">
    <property type="protein sequence ID" value="MBV3382225.1"/>
    <property type="molecule type" value="Genomic_DNA"/>
</dbReference>
<dbReference type="GO" id="GO:0003700">
    <property type="term" value="F:DNA-binding transcription factor activity"/>
    <property type="evidence" value="ECO:0007669"/>
    <property type="project" value="InterPro"/>
</dbReference>
<dbReference type="InterPro" id="IPR051446">
    <property type="entry name" value="HTH_trans_reg/aminotransferase"/>
</dbReference>
<dbReference type="RefSeq" id="WP_217747217.1">
    <property type="nucleotide sequence ID" value="NZ_JAHOEB010000013.1"/>
</dbReference>
<name>A0AAW4MUB2_9FIRM</name>
<dbReference type="Proteomes" id="UP001196408">
    <property type="component" value="Unassembled WGS sequence"/>
</dbReference>
<evidence type="ECO:0000256" key="1">
    <source>
        <dbReference type="ARBA" id="ARBA00023015"/>
    </source>
</evidence>
<evidence type="ECO:0000313" key="5">
    <source>
        <dbReference type="EMBL" id="MBV3382225.1"/>
    </source>
</evidence>
<keyword evidence="8" id="KW-1185">Reference proteome</keyword>
<keyword evidence="5" id="KW-0032">Aminotransferase</keyword>
<dbReference type="EMBL" id="JAHOEL010000013">
    <property type="protein sequence ID" value="MBV3392283.1"/>
    <property type="molecule type" value="Genomic_DNA"/>
</dbReference>
<dbReference type="GO" id="GO:0008483">
    <property type="term" value="F:transaminase activity"/>
    <property type="evidence" value="ECO:0007669"/>
    <property type="project" value="UniProtKB-KW"/>
</dbReference>
<dbReference type="CDD" id="cd00609">
    <property type="entry name" value="AAT_like"/>
    <property type="match status" value="1"/>
</dbReference>
<dbReference type="GO" id="GO:0030170">
    <property type="term" value="F:pyridoxal phosphate binding"/>
    <property type="evidence" value="ECO:0007669"/>
    <property type="project" value="InterPro"/>
</dbReference>
<keyword evidence="2" id="KW-0238">DNA-binding</keyword>
<reference evidence="5 8" key="1">
    <citation type="submission" date="2021-06" db="EMBL/GenBank/DDBJ databases">
        <title>Collection of gut derived symbiotic bacterial strains cultured from healthy donors.</title>
        <authorList>
            <person name="Lin H."/>
            <person name="Littmann E."/>
            <person name="Pamer E.G."/>
        </authorList>
    </citation>
    <scope>NUCLEOTIDE SEQUENCE</scope>
    <source>
        <strain evidence="6 8">MSK.21.70</strain>
        <strain evidence="5">MSK.21.82</strain>
    </source>
</reference>
<dbReference type="Proteomes" id="UP001197492">
    <property type="component" value="Unassembled WGS sequence"/>
</dbReference>
<dbReference type="Pfam" id="PF00392">
    <property type="entry name" value="GntR"/>
    <property type="match status" value="1"/>
</dbReference>
<evidence type="ECO:0000313" key="8">
    <source>
        <dbReference type="Proteomes" id="UP001197492"/>
    </source>
</evidence>
<comment type="caution">
    <text evidence="5">The sequence shown here is derived from an EMBL/GenBank/DDBJ whole genome shotgun (WGS) entry which is preliminary data.</text>
</comment>
<dbReference type="InterPro" id="IPR000524">
    <property type="entry name" value="Tscrpt_reg_HTH_GntR"/>
</dbReference>
<dbReference type="SMART" id="SM00345">
    <property type="entry name" value="HTH_GNTR"/>
    <property type="match status" value="1"/>
</dbReference>